<dbReference type="AlphaFoldDB" id="A0A1G7QJD7"/>
<keyword evidence="3 6" id="KW-0812">Transmembrane</keyword>
<keyword evidence="9" id="KW-1185">Reference proteome</keyword>
<organism evidence="8 9">
    <name type="scientific">Onishia taeanensis</name>
    <dbReference type="NCBI Taxonomy" id="284577"/>
    <lineage>
        <taxon>Bacteria</taxon>
        <taxon>Pseudomonadati</taxon>
        <taxon>Pseudomonadota</taxon>
        <taxon>Gammaproteobacteria</taxon>
        <taxon>Oceanospirillales</taxon>
        <taxon>Halomonadaceae</taxon>
        <taxon>Onishia</taxon>
    </lineage>
</organism>
<feature type="region of interest" description="Disordered" evidence="7">
    <location>
        <begin position="237"/>
        <end position="268"/>
    </location>
</feature>
<dbReference type="PANTHER" id="PTHR23427">
    <property type="entry name" value="SURFEIT LOCUS PROTEIN"/>
    <property type="match status" value="1"/>
</dbReference>
<evidence type="ECO:0000256" key="1">
    <source>
        <dbReference type="ARBA" id="ARBA00004370"/>
    </source>
</evidence>
<keyword evidence="4 6" id="KW-1133">Transmembrane helix</keyword>
<evidence type="ECO:0000313" key="8">
    <source>
        <dbReference type="EMBL" id="SDF98667.1"/>
    </source>
</evidence>
<evidence type="ECO:0000256" key="4">
    <source>
        <dbReference type="ARBA" id="ARBA00022989"/>
    </source>
</evidence>
<comment type="caution">
    <text evidence="6">Lacks conserved residue(s) required for the propagation of feature annotation.</text>
</comment>
<evidence type="ECO:0000256" key="7">
    <source>
        <dbReference type="SAM" id="MobiDB-lite"/>
    </source>
</evidence>
<dbReference type="GO" id="GO:0005886">
    <property type="term" value="C:plasma membrane"/>
    <property type="evidence" value="ECO:0007669"/>
    <property type="project" value="UniProtKB-SubCell"/>
</dbReference>
<name>A0A1G7QJD7_9GAMM</name>
<accession>A0A1G7QJD7</accession>
<keyword evidence="6" id="KW-1003">Cell membrane</keyword>
<sequence length="268" mass="29560">MGQNPFSSSKRAPTVKVVLLWWGFWSLLVILGLALGQWQWQRAAEKEAYLAALAAAPTLVSPQEAPPEGATLILEGRYQADETRFLDNRTHDGELGVAALTPLRGDDGRLWLIERGFMPTGVSREAPSVATPEGRVTLKGQWQQDGKRAPLFGANQEGLRLQRIQLDAWKDLGGFAQAGWLHLEEGPGLLKPWWEPSVLPPSRHLGYAVQWWGLAAAALVVLLLGGRRMRLARQPVQVSTPVSERAPERVPEYAPEDIDACGQQETKP</sequence>
<dbReference type="PANTHER" id="PTHR23427:SF2">
    <property type="entry name" value="SURFEIT LOCUS PROTEIN 1"/>
    <property type="match status" value="1"/>
</dbReference>
<evidence type="ECO:0000256" key="6">
    <source>
        <dbReference type="RuleBase" id="RU363076"/>
    </source>
</evidence>
<reference evidence="8 9" key="1">
    <citation type="submission" date="2016-10" db="EMBL/GenBank/DDBJ databases">
        <authorList>
            <person name="de Groot N.N."/>
        </authorList>
    </citation>
    <scope>NUCLEOTIDE SEQUENCE [LARGE SCALE GENOMIC DNA]</scope>
    <source>
        <strain evidence="8 9">BH539</strain>
    </source>
</reference>
<evidence type="ECO:0000256" key="2">
    <source>
        <dbReference type="ARBA" id="ARBA00007165"/>
    </source>
</evidence>
<comment type="similarity">
    <text evidence="2 6">Belongs to the SURF1 family.</text>
</comment>
<dbReference type="CDD" id="cd06662">
    <property type="entry name" value="SURF1"/>
    <property type="match status" value="1"/>
</dbReference>
<dbReference type="InterPro" id="IPR002994">
    <property type="entry name" value="Surf1/Shy1"/>
</dbReference>
<gene>
    <name evidence="8" type="ORF">SAMN05216571_103293</name>
</gene>
<evidence type="ECO:0000313" key="9">
    <source>
        <dbReference type="Proteomes" id="UP000198641"/>
    </source>
</evidence>
<evidence type="ECO:0000256" key="3">
    <source>
        <dbReference type="ARBA" id="ARBA00022692"/>
    </source>
</evidence>
<proteinExistence type="inferred from homology"/>
<protein>
    <recommendedName>
        <fullName evidence="6">SURF1-like protein</fullName>
    </recommendedName>
</protein>
<dbReference type="Proteomes" id="UP000198641">
    <property type="component" value="Unassembled WGS sequence"/>
</dbReference>
<dbReference type="Pfam" id="PF02104">
    <property type="entry name" value="SURF1"/>
    <property type="match status" value="1"/>
</dbReference>
<evidence type="ECO:0000256" key="5">
    <source>
        <dbReference type="ARBA" id="ARBA00023136"/>
    </source>
</evidence>
<feature type="transmembrane region" description="Helical" evidence="6">
    <location>
        <begin position="205"/>
        <end position="224"/>
    </location>
</feature>
<comment type="subcellular location">
    <subcellularLocation>
        <location evidence="6">Cell membrane</location>
        <topology evidence="6">Multi-pass membrane protein</topology>
    </subcellularLocation>
    <subcellularLocation>
        <location evidence="1">Membrane</location>
    </subcellularLocation>
</comment>
<keyword evidence="5 6" id="KW-0472">Membrane</keyword>
<dbReference type="InterPro" id="IPR045214">
    <property type="entry name" value="Surf1/Surf4"/>
</dbReference>
<dbReference type="PROSITE" id="PS50895">
    <property type="entry name" value="SURF1"/>
    <property type="match status" value="1"/>
</dbReference>
<dbReference type="EMBL" id="FNCI01000003">
    <property type="protein sequence ID" value="SDF98667.1"/>
    <property type="molecule type" value="Genomic_DNA"/>
</dbReference>
<dbReference type="STRING" id="284577.SAMN05216571_103293"/>